<dbReference type="RefSeq" id="WP_093920757.1">
    <property type="nucleotide sequence ID" value="NZ_FONW01000009.1"/>
</dbReference>
<sequence length="345" mass="39573">MKQTVLITFLILIGFTLCRAESNDVLIKGKVLGDLPAEILYTAPIRGICDWGITNATHTDSLGNFNIHFQTENPSFVIVLVKGSMAFETSPTIVAEPGETYELTIDLITKEKPFAIKCSNNTIHQFYNNLLQANPRTCLYNFSRETSDMSGIKSDLLSLKRDELSKLNNFLREGTISKEVFNLIKSDREVYYGTALSTIASMNTGEFMRQNSAVPDSISKFWEEAVALVPMSSKNILGTKNLYDFLDLYYWKRTYDSIPYSDFSKLRSEYREKGLEHTYKLELASQFFNDEVLEYYMARYVIAKSRRKGENEFVTIIDKFNETYADSPFSKYLEPIKKVISQKDH</sequence>
<evidence type="ECO:0000313" key="1">
    <source>
        <dbReference type="EMBL" id="SFF55751.1"/>
    </source>
</evidence>
<reference evidence="1 2" key="1">
    <citation type="submission" date="2016-10" db="EMBL/GenBank/DDBJ databases">
        <authorList>
            <person name="de Groot N.N."/>
        </authorList>
    </citation>
    <scope>NUCLEOTIDE SEQUENCE [LARGE SCALE GENOMIC DNA]</scope>
    <source>
        <strain evidence="1 2">CGMCC 1.9156</strain>
    </source>
</reference>
<organism evidence="1 2">
    <name type="scientific">Sunxiuqinia elliptica</name>
    <dbReference type="NCBI Taxonomy" id="655355"/>
    <lineage>
        <taxon>Bacteria</taxon>
        <taxon>Pseudomonadati</taxon>
        <taxon>Bacteroidota</taxon>
        <taxon>Bacteroidia</taxon>
        <taxon>Marinilabiliales</taxon>
        <taxon>Prolixibacteraceae</taxon>
        <taxon>Sunxiuqinia</taxon>
    </lineage>
</organism>
<evidence type="ECO:0000313" key="2">
    <source>
        <dbReference type="Proteomes" id="UP000198964"/>
    </source>
</evidence>
<proteinExistence type="predicted"/>
<dbReference type="Proteomes" id="UP000198964">
    <property type="component" value="Unassembled WGS sequence"/>
</dbReference>
<keyword evidence="2" id="KW-1185">Reference proteome</keyword>
<dbReference type="EMBL" id="FONW01000009">
    <property type="protein sequence ID" value="SFF55751.1"/>
    <property type="molecule type" value="Genomic_DNA"/>
</dbReference>
<dbReference type="STRING" id="655355.SAMN05216283_10964"/>
<accession>A0A1I2JSP2</accession>
<gene>
    <name evidence="1" type="ORF">SAMN05216283_10964</name>
</gene>
<dbReference type="AlphaFoldDB" id="A0A1I2JSP2"/>
<name>A0A1I2JSP2_9BACT</name>
<protein>
    <submittedName>
        <fullName evidence="1">Uncharacterized protein</fullName>
    </submittedName>
</protein>